<dbReference type="AlphaFoldDB" id="F2BFF7"/>
<proteinExistence type="predicted"/>
<evidence type="ECO:0000256" key="1">
    <source>
        <dbReference type="SAM" id="MobiDB-lite"/>
    </source>
</evidence>
<feature type="chain" id="PRO_5003279360" description="Lysozyme inhibitor LprI-like N-terminal domain-containing protein" evidence="2">
    <location>
        <begin position="18"/>
        <end position="155"/>
    </location>
</feature>
<dbReference type="HOGENOM" id="CLU_1693600_0_0_4"/>
<dbReference type="EMBL" id="AFAY01000049">
    <property type="protein sequence ID" value="EGF08647.1"/>
    <property type="molecule type" value="Genomic_DNA"/>
</dbReference>
<organism evidence="4 5">
    <name type="scientific">Neisseria bacilliformis ATCC BAA-1200</name>
    <dbReference type="NCBI Taxonomy" id="888742"/>
    <lineage>
        <taxon>Bacteria</taxon>
        <taxon>Pseudomonadati</taxon>
        <taxon>Pseudomonadota</taxon>
        <taxon>Betaproteobacteria</taxon>
        <taxon>Neisseriales</taxon>
        <taxon>Neisseriaceae</taxon>
        <taxon>Neisseria</taxon>
    </lineage>
</organism>
<dbReference type="Pfam" id="PF07007">
    <property type="entry name" value="LprI"/>
    <property type="match status" value="1"/>
</dbReference>
<reference evidence="4 5" key="1">
    <citation type="submission" date="2011-02" db="EMBL/GenBank/DDBJ databases">
        <authorList>
            <person name="Muzny D."/>
            <person name="Qin X."/>
            <person name="Deng J."/>
            <person name="Jiang H."/>
            <person name="Liu Y."/>
            <person name="Qu J."/>
            <person name="Song X.-Z."/>
            <person name="Zhang L."/>
            <person name="Thornton R."/>
            <person name="Coyle M."/>
            <person name="Francisco L."/>
            <person name="Jackson L."/>
            <person name="Javaid M."/>
            <person name="Korchina V."/>
            <person name="Kovar C."/>
            <person name="Mata R."/>
            <person name="Mathew T."/>
            <person name="Ngo R."/>
            <person name="Nguyen L."/>
            <person name="Nguyen N."/>
            <person name="Okwuonu G."/>
            <person name="Ongeri F."/>
            <person name="Pham C."/>
            <person name="Simmons D."/>
            <person name="Wilczek-Boney K."/>
            <person name="Hale W."/>
            <person name="Jakkamsetti A."/>
            <person name="Pham P."/>
            <person name="Ruth R."/>
            <person name="San Lucas F."/>
            <person name="Warren J."/>
            <person name="Zhang J."/>
            <person name="Zhao Z."/>
            <person name="Zhou C."/>
            <person name="Zhu D."/>
            <person name="Lee S."/>
            <person name="Bess C."/>
            <person name="Blankenburg K."/>
            <person name="Forbes L."/>
            <person name="Fu Q."/>
            <person name="Gubbala S."/>
            <person name="Hirani K."/>
            <person name="Jayaseelan J.C."/>
            <person name="Lara F."/>
            <person name="Munidasa M."/>
            <person name="Palculict T."/>
            <person name="Patil S."/>
            <person name="Pu L.-L."/>
            <person name="Saada N."/>
            <person name="Tang L."/>
            <person name="Weissenberger G."/>
            <person name="Zhu Y."/>
            <person name="Hemphill L."/>
            <person name="Shang Y."/>
            <person name="Youmans B."/>
            <person name="Ayvaz T."/>
            <person name="Ross M."/>
            <person name="Santibanez J."/>
            <person name="Aqrawi P."/>
            <person name="Gross S."/>
            <person name="Joshi V."/>
            <person name="Fowler G."/>
            <person name="Nazareth L."/>
            <person name="Reid J."/>
            <person name="Worley K."/>
            <person name="Petrosino J."/>
            <person name="Highlander S."/>
            <person name="Gibbs R."/>
        </authorList>
    </citation>
    <scope>NUCLEOTIDE SEQUENCE [LARGE SCALE GENOMIC DNA]</scope>
    <source>
        <strain evidence="4 5">ATCC BAA-1200</strain>
    </source>
</reference>
<comment type="caution">
    <text evidence="4">The sequence shown here is derived from an EMBL/GenBank/DDBJ whole genome shotgun (WGS) entry which is preliminary data.</text>
</comment>
<evidence type="ECO:0000259" key="3">
    <source>
        <dbReference type="Pfam" id="PF07007"/>
    </source>
</evidence>
<dbReference type="InterPro" id="IPR009739">
    <property type="entry name" value="LprI-like_N"/>
</dbReference>
<feature type="region of interest" description="Disordered" evidence="1">
    <location>
        <begin position="126"/>
        <end position="155"/>
    </location>
</feature>
<dbReference type="Proteomes" id="UP000004105">
    <property type="component" value="Unassembled WGS sequence"/>
</dbReference>
<keyword evidence="5" id="KW-1185">Reference proteome</keyword>
<dbReference type="RefSeq" id="WP_007343469.1">
    <property type="nucleotide sequence ID" value="NZ_GL878494.1"/>
</dbReference>
<sequence length="155" mass="16527">MRAAACLLLLYTAAASAAGTQPCPDGLPRADAARCAKAQMSRSKRNLLAAEKELADKLAAWGADEQSAHAAGQYMIYARHTFKQYRAAQCQLAATLSGAPAAAQNIRRNTCKAELNNRRAEQIRALADSLPQRPSEKPSAAQPDTAAEEPPARQP</sequence>
<dbReference type="Gene3D" id="1.20.1270.180">
    <property type="match status" value="1"/>
</dbReference>
<feature type="domain" description="Lysozyme inhibitor LprI-like N-terminal" evidence="3">
    <location>
        <begin position="30"/>
        <end position="122"/>
    </location>
</feature>
<keyword evidence="2" id="KW-0732">Signal</keyword>
<feature type="signal peptide" evidence="2">
    <location>
        <begin position="1"/>
        <end position="17"/>
    </location>
</feature>
<protein>
    <recommendedName>
        <fullName evidence="3">Lysozyme inhibitor LprI-like N-terminal domain-containing protein</fullName>
    </recommendedName>
</protein>
<dbReference type="STRING" id="267212.GCA_001063965_01814"/>
<gene>
    <name evidence="4" type="ORF">HMPREF9123_2464</name>
</gene>
<evidence type="ECO:0000313" key="5">
    <source>
        <dbReference type="Proteomes" id="UP000004105"/>
    </source>
</evidence>
<name>F2BFF7_9NEIS</name>
<evidence type="ECO:0000256" key="2">
    <source>
        <dbReference type="SAM" id="SignalP"/>
    </source>
</evidence>
<accession>F2BFF7</accession>
<evidence type="ECO:0000313" key="4">
    <source>
        <dbReference type="EMBL" id="EGF08647.1"/>
    </source>
</evidence>